<accession>A0AAD4Z924</accession>
<feature type="domain" description="Retrotransposon Copia-like N-terminal" evidence="2">
    <location>
        <begin position="23"/>
        <end position="71"/>
    </location>
</feature>
<evidence type="ECO:0000313" key="3">
    <source>
        <dbReference type="EMBL" id="KAI5338062.1"/>
    </source>
</evidence>
<name>A0AAD4Z924_PRUDU</name>
<evidence type="ECO:0000256" key="1">
    <source>
        <dbReference type="SAM" id="MobiDB-lite"/>
    </source>
</evidence>
<dbReference type="Pfam" id="PF14244">
    <property type="entry name" value="Retrotran_gag_3"/>
    <property type="match status" value="1"/>
</dbReference>
<dbReference type="AlphaFoldDB" id="A0AAD4Z924"/>
<dbReference type="EMBL" id="JAJFAZ020000003">
    <property type="protein sequence ID" value="KAI5338062.1"/>
    <property type="molecule type" value="Genomic_DNA"/>
</dbReference>
<comment type="caution">
    <text evidence="3">The sequence shown here is derived from an EMBL/GenBank/DDBJ whole genome shotgun (WGS) entry which is preliminary data.</text>
</comment>
<gene>
    <name evidence="3" type="ORF">L3X38_017333</name>
</gene>
<dbReference type="InterPro" id="IPR029472">
    <property type="entry name" value="Copia-like_N"/>
</dbReference>
<evidence type="ECO:0000313" key="4">
    <source>
        <dbReference type="Proteomes" id="UP001054821"/>
    </source>
</evidence>
<keyword evidence="4" id="KW-1185">Reference proteome</keyword>
<evidence type="ECO:0000259" key="2">
    <source>
        <dbReference type="Pfam" id="PF14244"/>
    </source>
</evidence>
<feature type="region of interest" description="Disordered" evidence="1">
    <location>
        <begin position="1"/>
        <end position="22"/>
    </location>
</feature>
<reference evidence="3 4" key="1">
    <citation type="journal article" date="2022" name="G3 (Bethesda)">
        <title>Whole-genome sequence and methylome profiling of the almond [Prunus dulcis (Mill.) D.A. Webb] cultivar 'Nonpareil'.</title>
        <authorList>
            <person name="D'Amico-Willman K.M."/>
            <person name="Ouma W.Z."/>
            <person name="Meulia T."/>
            <person name="Sideli G.M."/>
            <person name="Gradziel T.M."/>
            <person name="Fresnedo-Ramirez J."/>
        </authorList>
    </citation>
    <scope>NUCLEOTIDE SEQUENCE [LARGE SCALE GENOMIC DNA]</scope>
    <source>
        <strain evidence="3">Clone GOH B32 T37-40</strain>
    </source>
</reference>
<feature type="compositionally biased region" description="Basic and acidic residues" evidence="1">
    <location>
        <begin position="1"/>
        <end position="14"/>
    </location>
</feature>
<organism evidence="3 4">
    <name type="scientific">Prunus dulcis</name>
    <name type="common">Almond</name>
    <name type="synonym">Amygdalus dulcis</name>
    <dbReference type="NCBI Taxonomy" id="3755"/>
    <lineage>
        <taxon>Eukaryota</taxon>
        <taxon>Viridiplantae</taxon>
        <taxon>Streptophyta</taxon>
        <taxon>Embryophyta</taxon>
        <taxon>Tracheophyta</taxon>
        <taxon>Spermatophyta</taxon>
        <taxon>Magnoliopsida</taxon>
        <taxon>eudicotyledons</taxon>
        <taxon>Gunneridae</taxon>
        <taxon>Pentapetalae</taxon>
        <taxon>rosids</taxon>
        <taxon>fabids</taxon>
        <taxon>Rosales</taxon>
        <taxon>Rosaceae</taxon>
        <taxon>Amygdaloideae</taxon>
        <taxon>Amygdaleae</taxon>
        <taxon>Prunus</taxon>
    </lineage>
</organism>
<dbReference type="PANTHER" id="PTHR37610:SF100">
    <property type="entry name" value="COPIA-LIKE POLYPROTEIN_RETROTRANSPOSON"/>
    <property type="match status" value="1"/>
</dbReference>
<dbReference type="PANTHER" id="PTHR37610">
    <property type="entry name" value="CCHC-TYPE DOMAIN-CONTAINING PROTEIN"/>
    <property type="match status" value="1"/>
</dbReference>
<proteinExistence type="predicted"/>
<protein>
    <recommendedName>
        <fullName evidence="2">Retrotransposon Copia-like N-terminal domain-containing protein</fullName>
    </recommendedName>
</protein>
<dbReference type="Proteomes" id="UP001054821">
    <property type="component" value="Chromosome 3"/>
</dbReference>
<sequence>MGNDRDSSKDESKQDNSSPYFIHHSYHPGMVIISKPLNRDNYATWTWCCSMKISLSAKNKLGFVDGIVETPSAKNNPNEFSLWRRCNDIILSWILNSLTSDIAGNVIYSTTAYEIWQDLI</sequence>